<protein>
    <submittedName>
        <fullName evidence="3">Amidohydrolase</fullName>
    </submittedName>
</protein>
<dbReference type="GO" id="GO:0005737">
    <property type="term" value="C:cytoplasm"/>
    <property type="evidence" value="ECO:0007669"/>
    <property type="project" value="TreeGrafter"/>
</dbReference>
<dbReference type="eggNOG" id="COG2159">
    <property type="taxonomic scope" value="Bacteria"/>
</dbReference>
<dbReference type="OrthoDB" id="9777673at2"/>
<dbReference type="STRING" id="929713.NIASO_03555"/>
<dbReference type="InterPro" id="IPR032466">
    <property type="entry name" value="Metal_Hydrolase"/>
</dbReference>
<organism evidence="3 4">
    <name type="scientific">Niabella soli DSM 19437</name>
    <dbReference type="NCBI Taxonomy" id="929713"/>
    <lineage>
        <taxon>Bacteria</taxon>
        <taxon>Pseudomonadati</taxon>
        <taxon>Bacteroidota</taxon>
        <taxon>Chitinophagia</taxon>
        <taxon>Chitinophagales</taxon>
        <taxon>Chitinophagaceae</taxon>
        <taxon>Niabella</taxon>
    </lineage>
</organism>
<dbReference type="InterPro" id="IPR006680">
    <property type="entry name" value="Amidohydro-rel"/>
</dbReference>
<dbReference type="EMBL" id="CP007035">
    <property type="protein sequence ID" value="AHF14517.1"/>
    <property type="molecule type" value="Genomic_DNA"/>
</dbReference>
<keyword evidence="4" id="KW-1185">Reference proteome</keyword>
<dbReference type="AlphaFoldDB" id="W0EUQ7"/>
<dbReference type="HOGENOM" id="CLU_044590_6_0_10"/>
<dbReference type="Proteomes" id="UP000003586">
    <property type="component" value="Chromosome"/>
</dbReference>
<dbReference type="GO" id="GO:0016787">
    <property type="term" value="F:hydrolase activity"/>
    <property type="evidence" value="ECO:0007669"/>
    <property type="project" value="UniProtKB-KW"/>
</dbReference>
<dbReference type="PANTHER" id="PTHR21240">
    <property type="entry name" value="2-AMINO-3-CARBOXYLMUCONATE-6-SEMIALDEHYDE DECARBOXYLASE"/>
    <property type="match status" value="1"/>
</dbReference>
<dbReference type="Pfam" id="PF04909">
    <property type="entry name" value="Amidohydro_2"/>
    <property type="match status" value="1"/>
</dbReference>
<keyword evidence="3" id="KW-0378">Hydrolase</keyword>
<evidence type="ECO:0000259" key="2">
    <source>
        <dbReference type="Pfam" id="PF04909"/>
    </source>
</evidence>
<name>W0EUQ7_9BACT</name>
<proteinExistence type="predicted"/>
<evidence type="ECO:0000313" key="4">
    <source>
        <dbReference type="Proteomes" id="UP000003586"/>
    </source>
</evidence>
<accession>W0EUQ7</accession>
<evidence type="ECO:0000313" key="3">
    <source>
        <dbReference type="EMBL" id="AHF14517.1"/>
    </source>
</evidence>
<dbReference type="Gene3D" id="3.20.20.140">
    <property type="entry name" value="Metal-dependent hydrolases"/>
    <property type="match status" value="1"/>
</dbReference>
<dbReference type="KEGG" id="nso:NIASO_03555"/>
<dbReference type="RefSeq" id="WP_008583534.1">
    <property type="nucleotide sequence ID" value="NZ_CP007035.1"/>
</dbReference>
<sequence>MNRRKFVTRGTAGMAAMLVSSASIGKSAPGIREAAAPVTSGPQRYDLMKEVMKYRKIDTHAHIYWTDDSPETQLDYGRRLGIEKQVISRYLDVMPGTPDQFRKFNDLTIKAIKKYPDHLLGGFVLNPVYKQESLDEIKRCTDAGMIGTGELYYQVKINDPKYFPIIEKLIDLKMIIHSHGECQLGVGGYRMKYNGYKQPNTSIPEDFVDIARRYPEGIFQYAHIGMGGDWEYECKLFRDYPNIYVDTSGSNNAENMIDFAVSHLGEDRLFFASDNSYYQSVGKILAANLTERQKQKIFFDNYNNLLKKGGRGVD</sequence>
<gene>
    <name evidence="3" type="ORF">NIASO_03555</name>
</gene>
<reference evidence="3 4" key="1">
    <citation type="submission" date="2013-12" db="EMBL/GenBank/DDBJ databases">
        <authorList>
            <consortium name="DOE Joint Genome Institute"/>
            <person name="Eisen J."/>
            <person name="Huntemann M."/>
            <person name="Han J."/>
            <person name="Chen A."/>
            <person name="Kyrpides N."/>
            <person name="Mavromatis K."/>
            <person name="Markowitz V."/>
            <person name="Palaniappan K."/>
            <person name="Ivanova N."/>
            <person name="Schaumberg A."/>
            <person name="Pati A."/>
            <person name="Liolios K."/>
            <person name="Nordberg H.P."/>
            <person name="Cantor M.N."/>
            <person name="Hua S.X."/>
            <person name="Woyke T."/>
        </authorList>
    </citation>
    <scope>NUCLEOTIDE SEQUENCE [LARGE SCALE GENOMIC DNA]</scope>
    <source>
        <strain evidence="4">DSM 19437</strain>
    </source>
</reference>
<keyword evidence="1" id="KW-0456">Lyase</keyword>
<dbReference type="PANTHER" id="PTHR21240:SF28">
    <property type="entry name" value="ISO-OROTATE DECARBOXYLASE (EUROFUNG)"/>
    <property type="match status" value="1"/>
</dbReference>
<feature type="domain" description="Amidohydrolase-related" evidence="2">
    <location>
        <begin position="57"/>
        <end position="274"/>
    </location>
</feature>
<dbReference type="GO" id="GO:0016831">
    <property type="term" value="F:carboxy-lyase activity"/>
    <property type="evidence" value="ECO:0007669"/>
    <property type="project" value="InterPro"/>
</dbReference>
<dbReference type="GO" id="GO:0019748">
    <property type="term" value="P:secondary metabolic process"/>
    <property type="evidence" value="ECO:0007669"/>
    <property type="project" value="TreeGrafter"/>
</dbReference>
<dbReference type="InterPro" id="IPR032465">
    <property type="entry name" value="ACMSD"/>
</dbReference>
<dbReference type="SUPFAM" id="SSF51556">
    <property type="entry name" value="Metallo-dependent hydrolases"/>
    <property type="match status" value="1"/>
</dbReference>
<evidence type="ECO:0000256" key="1">
    <source>
        <dbReference type="ARBA" id="ARBA00023239"/>
    </source>
</evidence>